<evidence type="ECO:0000313" key="1">
    <source>
        <dbReference type="EMBL" id="MBB4805920.1"/>
    </source>
</evidence>
<protein>
    <submittedName>
        <fullName evidence="1">Uncharacterized protein</fullName>
    </submittedName>
</protein>
<dbReference type="Proteomes" id="UP000592180">
    <property type="component" value="Unassembled WGS sequence"/>
</dbReference>
<gene>
    <name evidence="1" type="ORF">HNP38_001192</name>
</gene>
<sequence length="51" mass="5302">MIADYRDGRTLDKSGNDHCIVINNAFLNTQGTVSAYMRGGSIGSATAPAGL</sequence>
<keyword evidence="2" id="KW-1185">Reference proteome</keyword>
<evidence type="ECO:0000313" key="2">
    <source>
        <dbReference type="Proteomes" id="UP000592180"/>
    </source>
</evidence>
<dbReference type="AlphaFoldDB" id="A0A840KEF8"/>
<name>A0A840KEF8_9FLAO</name>
<reference evidence="1 2" key="1">
    <citation type="submission" date="2020-08" db="EMBL/GenBank/DDBJ databases">
        <title>Functional genomics of gut bacteria from endangered species of beetles.</title>
        <authorList>
            <person name="Carlos-Shanley C."/>
        </authorList>
    </citation>
    <scope>NUCLEOTIDE SEQUENCE [LARGE SCALE GENOMIC DNA]</scope>
    <source>
        <strain evidence="1 2">S00151</strain>
    </source>
</reference>
<accession>A0A840KEF8</accession>
<organism evidence="1 2">
    <name type="scientific">Chryseobacterium defluvii</name>
    <dbReference type="NCBI Taxonomy" id="160396"/>
    <lineage>
        <taxon>Bacteria</taxon>
        <taxon>Pseudomonadati</taxon>
        <taxon>Bacteroidota</taxon>
        <taxon>Flavobacteriia</taxon>
        <taxon>Flavobacteriales</taxon>
        <taxon>Weeksellaceae</taxon>
        <taxon>Chryseobacterium group</taxon>
        <taxon>Chryseobacterium</taxon>
    </lineage>
</organism>
<dbReference type="RefSeq" id="WP_228460965.1">
    <property type="nucleotide sequence ID" value="NZ_JACHLE010000001.1"/>
</dbReference>
<comment type="caution">
    <text evidence="1">The sequence shown here is derived from an EMBL/GenBank/DDBJ whole genome shotgun (WGS) entry which is preliminary data.</text>
</comment>
<dbReference type="EMBL" id="JACHLE010000001">
    <property type="protein sequence ID" value="MBB4805920.1"/>
    <property type="molecule type" value="Genomic_DNA"/>
</dbReference>
<proteinExistence type="predicted"/>